<sequence length="838" mass="91119">MLHLPNEILEAIVSWLETQRDINALVRTSRRLCYSLNSTLYRRNDPEDDTYGDAEEITAEETAEGVAEETAIKAVRAGARGGEALWRSVRYRDEKMAKLILSSDNADVNFQDSSRGDTPLLAAVRMRNDSMLKLLLGSGKVKVDLGDRAGWTPLSTAASLGDVSVVELLLDSGESEMLRGDDDAYKVLDRAIKAGHVPVVKLLMERARIAADSPVMKVSHSRRKQTPLYQAIDWGQEPVIEMMMSLGEIDINARGYMGETPFTMAAALGLAVTVKLFLDSGKADAGSYTDDNSSALMLAISGAHDDTAKMLLLQDGVDVNHANDDGHRALSLAAREGLEDMVKTLIDMENVEVDFKDNRGFTPLVRASQRGHLSIVELLLDSGGVDPDDRFVGDYRKTLARAVYAQHLPVIRLLLDSGYININEVDERHRTALHHACGLHAEEVVEYLLQRDGIDANITDNKGFTPLMIAAASSRGFLTVKILLQSGKVDIALQSHDGATAISIAHTKRRALIQARYIVSQLEKALARPPPFEIATRSVVGDADKQTPFMQLSKQTGGSDVGKSLWTNGLEEDLLSGKAHLLVHSLKDMPTTLPPNCLLGAIPEREEPTDAVVMRLDSEYKTIDQLPAGSVVGSSSSRRRALIRHNWPHLEVAECRGNVDTRLAKLDASNSKFSCILLATAGLVRMGLGHRITHRLDPKVFPYAVGQGALGVEIKTGCQDTLQLVQAVDHKKSRWLAMAERAMLRTLQGGCSSPIGVHSMFETSEGDEKLAAQDDGSQEGGKLRLSGTVLDVEGTTGVTAEYSALVRSDEEAEDVGIKLAGILREKGASNLLSKETSS</sequence>
<dbReference type="PROSITE" id="PS00533">
    <property type="entry name" value="PORPHOBILINOGEN_DEAM"/>
    <property type="match status" value="1"/>
</dbReference>
<feature type="repeat" description="ANK" evidence="10">
    <location>
        <begin position="149"/>
        <end position="181"/>
    </location>
</feature>
<dbReference type="EMBL" id="CDPU01000020">
    <property type="protein sequence ID" value="CEO50886.1"/>
    <property type="molecule type" value="Genomic_DNA"/>
</dbReference>
<comment type="pathway">
    <text evidence="2">Porphyrin-containing compound metabolism; protoporphyrin-IX biosynthesis; coproporphyrinogen-III from 5-aminolevulinate: step 2/4.</text>
</comment>
<dbReference type="SUPFAM" id="SSF53850">
    <property type="entry name" value="Periplasmic binding protein-like II"/>
    <property type="match status" value="1"/>
</dbReference>
<evidence type="ECO:0000259" key="11">
    <source>
        <dbReference type="PROSITE" id="PS50181"/>
    </source>
</evidence>
<evidence type="ECO:0000256" key="7">
    <source>
        <dbReference type="ARBA" id="ARBA00023244"/>
    </source>
</evidence>
<evidence type="ECO:0000256" key="1">
    <source>
        <dbReference type="ARBA" id="ARBA00001916"/>
    </source>
</evidence>
<dbReference type="InterPro" id="IPR000860">
    <property type="entry name" value="HemC"/>
</dbReference>
<evidence type="ECO:0000256" key="8">
    <source>
        <dbReference type="ARBA" id="ARBA00030685"/>
    </source>
</evidence>
<dbReference type="Gene3D" id="1.25.40.20">
    <property type="entry name" value="Ankyrin repeat-containing domain"/>
    <property type="match status" value="2"/>
</dbReference>
<dbReference type="PROSITE" id="PS50181">
    <property type="entry name" value="FBOX"/>
    <property type="match status" value="1"/>
</dbReference>
<accession>A0A0B7K852</accession>
<dbReference type="Pfam" id="PF12796">
    <property type="entry name" value="Ank_2"/>
    <property type="match status" value="3"/>
</dbReference>
<reference evidence="12" key="1">
    <citation type="submission" date="2015-01" db="EMBL/GenBank/DDBJ databases">
        <authorList>
            <person name="Durling Mikael"/>
        </authorList>
    </citation>
    <scope>NUCLEOTIDE SEQUENCE</scope>
</reference>
<dbReference type="PRINTS" id="PR00151">
    <property type="entry name" value="PORPHBDMNASE"/>
</dbReference>
<dbReference type="Pfam" id="PF03900">
    <property type="entry name" value="Porphobil_deamC"/>
    <property type="match status" value="1"/>
</dbReference>
<dbReference type="PANTHER" id="PTHR11557:SF0">
    <property type="entry name" value="PORPHOBILINOGEN DEAMINASE"/>
    <property type="match status" value="1"/>
</dbReference>
<dbReference type="InterPro" id="IPR022419">
    <property type="entry name" value="Porphobilin_deaminase_cofac_BS"/>
</dbReference>
<dbReference type="Gene3D" id="3.40.190.10">
    <property type="entry name" value="Periplasmic binding protein-like II"/>
    <property type="match status" value="2"/>
</dbReference>
<dbReference type="GO" id="GO:0006782">
    <property type="term" value="P:protoporphyrinogen IX biosynthetic process"/>
    <property type="evidence" value="ECO:0007669"/>
    <property type="project" value="UniProtKB-UniPathway"/>
</dbReference>
<comment type="similarity">
    <text evidence="3">Belongs to the HMBS family.</text>
</comment>
<evidence type="ECO:0000313" key="12">
    <source>
        <dbReference type="EMBL" id="CEO50886.1"/>
    </source>
</evidence>
<keyword evidence="5" id="KW-0808">Transferase</keyword>
<dbReference type="InterPro" id="IPR022418">
    <property type="entry name" value="Porphobilinogen_deaminase_C"/>
</dbReference>
<dbReference type="PANTHER" id="PTHR11557">
    <property type="entry name" value="PORPHOBILINOGEN DEAMINASE"/>
    <property type="match status" value="1"/>
</dbReference>
<evidence type="ECO:0000256" key="3">
    <source>
        <dbReference type="ARBA" id="ARBA00005638"/>
    </source>
</evidence>
<dbReference type="GO" id="GO:0004418">
    <property type="term" value="F:hydroxymethylbilane synthase activity"/>
    <property type="evidence" value="ECO:0007669"/>
    <property type="project" value="UniProtKB-EC"/>
</dbReference>
<dbReference type="AlphaFoldDB" id="A0A0B7K852"/>
<name>A0A0B7K852_BIOOC</name>
<dbReference type="PROSITE" id="PS50297">
    <property type="entry name" value="ANK_REP_REGION"/>
    <property type="match status" value="2"/>
</dbReference>
<dbReference type="InterPro" id="IPR036803">
    <property type="entry name" value="Porphobilinogen_deaminase_C_sf"/>
</dbReference>
<evidence type="ECO:0000256" key="5">
    <source>
        <dbReference type="ARBA" id="ARBA00022679"/>
    </source>
</evidence>
<protein>
    <recommendedName>
        <fullName evidence="4">hydroxymethylbilane synthase</fullName>
        <ecNumber evidence="4">2.5.1.61</ecNumber>
    </recommendedName>
    <alternativeName>
        <fullName evidence="9">Hydroxymethylbilane synthase</fullName>
    </alternativeName>
    <alternativeName>
        <fullName evidence="8">Pre-uroporphyrinogen synthase</fullName>
    </alternativeName>
</protein>
<feature type="repeat" description="ANK" evidence="10">
    <location>
        <begin position="291"/>
        <end position="324"/>
    </location>
</feature>
<dbReference type="SUPFAM" id="SSF48403">
    <property type="entry name" value="Ankyrin repeat"/>
    <property type="match status" value="2"/>
</dbReference>
<gene>
    <name evidence="12" type="ORF">BN869_000006944_1</name>
</gene>
<dbReference type="InterPro" id="IPR036770">
    <property type="entry name" value="Ankyrin_rpt-contain_sf"/>
</dbReference>
<feature type="domain" description="F-box" evidence="11">
    <location>
        <begin position="1"/>
        <end position="44"/>
    </location>
</feature>
<dbReference type="NCBIfam" id="TIGR00212">
    <property type="entry name" value="hemC"/>
    <property type="match status" value="1"/>
</dbReference>
<evidence type="ECO:0000256" key="4">
    <source>
        <dbReference type="ARBA" id="ARBA00012655"/>
    </source>
</evidence>
<proteinExistence type="inferred from homology"/>
<evidence type="ECO:0000256" key="6">
    <source>
        <dbReference type="ARBA" id="ARBA00023133"/>
    </source>
</evidence>
<dbReference type="EC" id="2.5.1.61" evidence="4"/>
<keyword evidence="6" id="KW-0350">Heme biosynthesis</keyword>
<dbReference type="InterPro" id="IPR022417">
    <property type="entry name" value="Porphobilin_deaminase_N"/>
</dbReference>
<evidence type="ECO:0000256" key="2">
    <source>
        <dbReference type="ARBA" id="ARBA00004735"/>
    </source>
</evidence>
<keyword evidence="10" id="KW-0040">ANK repeat</keyword>
<organism evidence="12">
    <name type="scientific">Bionectria ochroleuca</name>
    <name type="common">Gliocladium roseum</name>
    <dbReference type="NCBI Taxonomy" id="29856"/>
    <lineage>
        <taxon>Eukaryota</taxon>
        <taxon>Fungi</taxon>
        <taxon>Dikarya</taxon>
        <taxon>Ascomycota</taxon>
        <taxon>Pezizomycotina</taxon>
        <taxon>Sordariomycetes</taxon>
        <taxon>Hypocreomycetidae</taxon>
        <taxon>Hypocreales</taxon>
        <taxon>Bionectriaceae</taxon>
        <taxon>Clonostachys</taxon>
    </lineage>
</organism>
<dbReference type="InterPro" id="IPR002110">
    <property type="entry name" value="Ankyrin_rpt"/>
</dbReference>
<dbReference type="InterPro" id="IPR001810">
    <property type="entry name" value="F-box_dom"/>
</dbReference>
<dbReference type="SUPFAM" id="SSF54782">
    <property type="entry name" value="Porphobilinogen deaminase (hydroxymethylbilane synthase), C-terminal domain"/>
    <property type="match status" value="1"/>
</dbReference>
<evidence type="ECO:0000256" key="9">
    <source>
        <dbReference type="ARBA" id="ARBA00033064"/>
    </source>
</evidence>
<dbReference type="FunFam" id="3.40.190.10:FF:000005">
    <property type="entry name" value="Porphobilinogen deaminase"/>
    <property type="match status" value="1"/>
</dbReference>
<comment type="cofactor">
    <cofactor evidence="1">
        <name>dipyrromethane</name>
        <dbReference type="ChEBI" id="CHEBI:60342"/>
    </cofactor>
</comment>
<dbReference type="PROSITE" id="PS50088">
    <property type="entry name" value="ANK_REPEAT"/>
    <property type="match status" value="3"/>
</dbReference>
<dbReference type="GO" id="GO:0005737">
    <property type="term" value="C:cytoplasm"/>
    <property type="evidence" value="ECO:0007669"/>
    <property type="project" value="TreeGrafter"/>
</dbReference>
<feature type="repeat" description="ANK" evidence="10">
    <location>
        <begin position="359"/>
        <end position="383"/>
    </location>
</feature>
<dbReference type="Gene3D" id="3.30.160.40">
    <property type="entry name" value="Porphobilinogen deaminase, C-terminal domain"/>
    <property type="match status" value="1"/>
</dbReference>
<dbReference type="UniPathway" id="UPA00251">
    <property type="reaction ID" value="UER00319"/>
</dbReference>
<dbReference type="Pfam" id="PF01379">
    <property type="entry name" value="Porphobil_deam"/>
    <property type="match status" value="1"/>
</dbReference>
<dbReference type="SMART" id="SM00248">
    <property type="entry name" value="ANK"/>
    <property type="match status" value="12"/>
</dbReference>
<evidence type="ECO:0000256" key="10">
    <source>
        <dbReference type="PROSITE-ProRule" id="PRU00023"/>
    </source>
</evidence>
<keyword evidence="7" id="KW-0627">Porphyrin biosynthesis</keyword>